<proteinExistence type="predicted"/>
<protein>
    <submittedName>
        <fullName evidence="1">Exocyst complex component 3</fullName>
    </submittedName>
</protein>
<reference evidence="1 2" key="1">
    <citation type="submission" date="2021-06" db="EMBL/GenBank/DDBJ databases">
        <authorList>
            <person name="Palmer J.M."/>
        </authorList>
    </citation>
    <scope>NUCLEOTIDE SEQUENCE [LARGE SCALE GENOMIC DNA]</scope>
    <source>
        <strain evidence="1 2">AS_MEX2019</strain>
        <tissue evidence="1">Muscle</tissue>
    </source>
</reference>
<accession>A0ABV0XI95</accession>
<dbReference type="Pfam" id="PF06046">
    <property type="entry name" value="Sec6"/>
    <property type="match status" value="1"/>
</dbReference>
<dbReference type="EMBL" id="JAHRIP010002960">
    <property type="protein sequence ID" value="MEQ2281179.1"/>
    <property type="molecule type" value="Genomic_DNA"/>
</dbReference>
<keyword evidence="2" id="KW-1185">Reference proteome</keyword>
<dbReference type="Proteomes" id="UP001469553">
    <property type="component" value="Unassembled WGS sequence"/>
</dbReference>
<evidence type="ECO:0000313" key="2">
    <source>
        <dbReference type="Proteomes" id="UP001469553"/>
    </source>
</evidence>
<sequence>MQKKQITGPQRLIASDSTVKCVLEGTVSTRIEGTQAVTRETDKMWLVRLLEITRKYVLDDLIVVKNLMVQCFPPHYNTFNRFFSLYHNAVSTRVKELTWEDLEANEIVSLLTWVLNTYKSVEMMGHPDLCSEFDINQLEPLLPQEVVDNLLSKYVKTFTSNITGWLRKALETDKKDWLKETEPEADQDGYYQTTLPAIVFQVTESCIREDCESVRRVVVLLSESCGFDFSFLRPHVDVPLGKARGSG</sequence>
<name>A0ABV0XI95_9TELE</name>
<organism evidence="1 2">
    <name type="scientific">Ameca splendens</name>
    <dbReference type="NCBI Taxonomy" id="208324"/>
    <lineage>
        <taxon>Eukaryota</taxon>
        <taxon>Metazoa</taxon>
        <taxon>Chordata</taxon>
        <taxon>Craniata</taxon>
        <taxon>Vertebrata</taxon>
        <taxon>Euteleostomi</taxon>
        <taxon>Actinopterygii</taxon>
        <taxon>Neopterygii</taxon>
        <taxon>Teleostei</taxon>
        <taxon>Neoteleostei</taxon>
        <taxon>Acanthomorphata</taxon>
        <taxon>Ovalentaria</taxon>
        <taxon>Atherinomorphae</taxon>
        <taxon>Cyprinodontiformes</taxon>
        <taxon>Goodeidae</taxon>
        <taxon>Ameca</taxon>
    </lineage>
</organism>
<dbReference type="PANTHER" id="PTHR21292:SF13">
    <property type="entry name" value="EXOCYST COMPLEX COMPONENT 3"/>
    <property type="match status" value="1"/>
</dbReference>
<dbReference type="InterPro" id="IPR010326">
    <property type="entry name" value="EXOC3/Sec6"/>
</dbReference>
<comment type="caution">
    <text evidence="1">The sequence shown here is derived from an EMBL/GenBank/DDBJ whole genome shotgun (WGS) entry which is preliminary data.</text>
</comment>
<dbReference type="PANTHER" id="PTHR21292">
    <property type="entry name" value="EXOCYST COMPLEX COMPONENT SEC6-RELATED"/>
    <property type="match status" value="1"/>
</dbReference>
<dbReference type="Gene3D" id="1.10.357.50">
    <property type="match status" value="1"/>
</dbReference>
<evidence type="ECO:0000313" key="1">
    <source>
        <dbReference type="EMBL" id="MEQ2281179.1"/>
    </source>
</evidence>
<gene>
    <name evidence="1" type="primary">EXOC3_2</name>
    <name evidence="1" type="ORF">AMECASPLE_027704</name>
</gene>